<sequence length="184" mass="20377">MAQIHIEGVWTKVWDPSHRPHFHGLDGTSNTITWGDPVSNGQTSSYEFVGGGAHAEIDGPSFALGEFTHHNYPIYLPFERFKVDLEVTVNFEGEDLPPFTLTFEHYESPNQGPIAGQADQVTLPDVIPPKDLEAVQINGVACVLKVDGFYVPHTNRLTHKFRTPEGKPSSADIHVQLTSYTGPR</sequence>
<keyword evidence="2" id="KW-1185">Reference proteome</keyword>
<dbReference type="NCBIfam" id="NF038131">
    <property type="entry name" value="choice_anch_K"/>
    <property type="match status" value="1"/>
</dbReference>
<protein>
    <submittedName>
        <fullName evidence="1">Choice-of-anchor K domain-containing protein</fullName>
    </submittedName>
</protein>
<organism evidence="1 2">
    <name type="scientific">Streptomyces litchfieldiae</name>
    <dbReference type="NCBI Taxonomy" id="3075543"/>
    <lineage>
        <taxon>Bacteria</taxon>
        <taxon>Bacillati</taxon>
        <taxon>Actinomycetota</taxon>
        <taxon>Actinomycetes</taxon>
        <taxon>Kitasatosporales</taxon>
        <taxon>Streptomycetaceae</taxon>
        <taxon>Streptomyces</taxon>
    </lineage>
</organism>
<dbReference type="EMBL" id="JAVREL010000009">
    <property type="protein sequence ID" value="MDT0344388.1"/>
    <property type="molecule type" value="Genomic_DNA"/>
</dbReference>
<accession>A0ABU2MRX7</accession>
<evidence type="ECO:0000313" key="1">
    <source>
        <dbReference type="EMBL" id="MDT0344388.1"/>
    </source>
</evidence>
<comment type="caution">
    <text evidence="1">The sequence shown here is derived from an EMBL/GenBank/DDBJ whole genome shotgun (WGS) entry which is preliminary data.</text>
</comment>
<gene>
    <name evidence="1" type="ORF">RM590_17445</name>
</gene>
<dbReference type="InterPro" id="IPR047995">
    <property type="entry name" value="Choice_anch_K"/>
</dbReference>
<dbReference type="Proteomes" id="UP001183246">
    <property type="component" value="Unassembled WGS sequence"/>
</dbReference>
<reference evidence="2" key="1">
    <citation type="submission" date="2023-07" db="EMBL/GenBank/DDBJ databases">
        <title>30 novel species of actinomycetes from the DSMZ collection.</title>
        <authorList>
            <person name="Nouioui I."/>
        </authorList>
    </citation>
    <scope>NUCLEOTIDE SEQUENCE [LARGE SCALE GENOMIC DNA]</scope>
    <source>
        <strain evidence="2">DSM 44938</strain>
    </source>
</reference>
<name>A0ABU2MRX7_9ACTN</name>
<evidence type="ECO:0000313" key="2">
    <source>
        <dbReference type="Proteomes" id="UP001183246"/>
    </source>
</evidence>
<proteinExistence type="predicted"/>
<dbReference type="RefSeq" id="WP_311705514.1">
    <property type="nucleotide sequence ID" value="NZ_JAVREL010000009.1"/>
</dbReference>